<proteinExistence type="predicted"/>
<dbReference type="GO" id="GO:0004022">
    <property type="term" value="F:alcohol dehydrogenase (NAD+) activity"/>
    <property type="evidence" value="ECO:0007669"/>
    <property type="project" value="TreeGrafter"/>
</dbReference>
<dbReference type="AlphaFoldDB" id="A0A4U0V3H0"/>
<evidence type="ECO:0000313" key="3">
    <source>
        <dbReference type="EMBL" id="TKA42963.1"/>
    </source>
</evidence>
<accession>A0A4U0V3H0</accession>
<dbReference type="InterPro" id="IPR001670">
    <property type="entry name" value="ADH_Fe/GldA"/>
</dbReference>
<dbReference type="Proteomes" id="UP000308768">
    <property type="component" value="Unassembled WGS sequence"/>
</dbReference>
<dbReference type="PANTHER" id="PTHR11496:SF107">
    <property type="entry name" value="ALCOHOL DEHYDROGENASE, PUTATIVE (AFU_ORTHOLOGUE AFUA_1G06800)-RELATED"/>
    <property type="match status" value="1"/>
</dbReference>
<gene>
    <name evidence="3" type="ORF">B0A49_12314</name>
</gene>
<evidence type="ECO:0000256" key="1">
    <source>
        <dbReference type="ARBA" id="ARBA00023002"/>
    </source>
</evidence>
<keyword evidence="1" id="KW-0560">Oxidoreductase</keyword>
<comment type="caution">
    <text evidence="3">The sequence shown here is derived from an EMBL/GenBank/DDBJ whole genome shotgun (WGS) entry which is preliminary data.</text>
</comment>
<organism evidence="3 4">
    <name type="scientific">Cryomyces minteri</name>
    <dbReference type="NCBI Taxonomy" id="331657"/>
    <lineage>
        <taxon>Eukaryota</taxon>
        <taxon>Fungi</taxon>
        <taxon>Dikarya</taxon>
        <taxon>Ascomycota</taxon>
        <taxon>Pezizomycotina</taxon>
        <taxon>Dothideomycetes</taxon>
        <taxon>Dothideomycetes incertae sedis</taxon>
        <taxon>Cryomyces</taxon>
    </lineage>
</organism>
<dbReference type="EMBL" id="NAJN01003165">
    <property type="protein sequence ID" value="TKA42963.1"/>
    <property type="molecule type" value="Genomic_DNA"/>
</dbReference>
<dbReference type="OrthoDB" id="339764at2759"/>
<dbReference type="InterPro" id="IPR039697">
    <property type="entry name" value="Alcohol_dehydrogenase_Fe"/>
</dbReference>
<sequence>MASRKGQQEIYRPAFEGSDSPHISYGIPFTEACQSHVEKTFRASRVFIIASKTLSNNTDNLKSLQAALGKKVVEEARRARADLLITLGAGSLTDAAKIIALALANDATTFEDLDRLDSKGDWAARRTDLKAPDVPIVGIPTSLSGGEYSNLGGGTNDHTHQKHAFTGPIKGPALVILDPALSTTTPDSIWLSTGIRAVDH</sequence>
<dbReference type="SUPFAM" id="SSF56796">
    <property type="entry name" value="Dehydroquinate synthase-like"/>
    <property type="match status" value="1"/>
</dbReference>
<keyword evidence="4" id="KW-1185">Reference proteome</keyword>
<reference evidence="3 4" key="1">
    <citation type="submission" date="2017-03" db="EMBL/GenBank/DDBJ databases">
        <title>Genomes of endolithic fungi from Antarctica.</title>
        <authorList>
            <person name="Coleine C."/>
            <person name="Masonjones S."/>
            <person name="Stajich J.E."/>
        </authorList>
    </citation>
    <scope>NUCLEOTIDE SEQUENCE [LARGE SCALE GENOMIC DNA]</scope>
    <source>
        <strain evidence="3 4">CCFEE 5187</strain>
    </source>
</reference>
<dbReference type="STRING" id="331657.A0A4U0V3H0"/>
<dbReference type="Pfam" id="PF00465">
    <property type="entry name" value="Fe-ADH"/>
    <property type="match status" value="1"/>
</dbReference>
<evidence type="ECO:0000313" key="4">
    <source>
        <dbReference type="Proteomes" id="UP000308768"/>
    </source>
</evidence>
<feature type="non-terminal residue" evidence="3">
    <location>
        <position position="200"/>
    </location>
</feature>
<dbReference type="Gene3D" id="3.40.50.1970">
    <property type="match status" value="1"/>
</dbReference>
<dbReference type="GO" id="GO:0046872">
    <property type="term" value="F:metal ion binding"/>
    <property type="evidence" value="ECO:0007669"/>
    <property type="project" value="InterPro"/>
</dbReference>
<protein>
    <recommendedName>
        <fullName evidence="2">Alcohol dehydrogenase iron-type/glycerol dehydrogenase GldA domain-containing protein</fullName>
    </recommendedName>
</protein>
<feature type="domain" description="Alcohol dehydrogenase iron-type/glycerol dehydrogenase GldA" evidence="2">
    <location>
        <begin position="71"/>
        <end position="179"/>
    </location>
</feature>
<evidence type="ECO:0000259" key="2">
    <source>
        <dbReference type="Pfam" id="PF00465"/>
    </source>
</evidence>
<dbReference type="GO" id="GO:0005739">
    <property type="term" value="C:mitochondrion"/>
    <property type="evidence" value="ECO:0007669"/>
    <property type="project" value="TreeGrafter"/>
</dbReference>
<name>A0A4U0V3H0_9PEZI</name>
<dbReference type="PANTHER" id="PTHR11496">
    <property type="entry name" value="ALCOHOL DEHYDROGENASE"/>
    <property type="match status" value="1"/>
</dbReference>